<evidence type="ECO:0000256" key="1">
    <source>
        <dbReference type="ARBA" id="ARBA00004123"/>
    </source>
</evidence>
<feature type="region of interest" description="Disordered" evidence="4">
    <location>
        <begin position="26"/>
        <end position="47"/>
    </location>
</feature>
<dbReference type="Pfam" id="PF08573">
    <property type="entry name" value="SAE2"/>
    <property type="match status" value="1"/>
</dbReference>
<comment type="caution">
    <text evidence="6">The sequence shown here is derived from an EMBL/GenBank/DDBJ whole genome shotgun (WGS) entry which is preliminary data.</text>
</comment>
<keyword evidence="3" id="KW-0539">Nucleus</keyword>
<proteinExistence type="predicted"/>
<dbReference type="PANTHER" id="PTHR15107:SF0">
    <property type="entry name" value="DNA ENDONUCLEASE ACTIVATOR CTP1 C-TERMINAL DOMAIN-CONTAINING PROTEIN"/>
    <property type="match status" value="1"/>
</dbReference>
<evidence type="ECO:0000313" key="6">
    <source>
        <dbReference type="EMBL" id="KAK2964552.1"/>
    </source>
</evidence>
<organism evidence="6 7">
    <name type="scientific">Blattamonas nauphoetae</name>
    <dbReference type="NCBI Taxonomy" id="2049346"/>
    <lineage>
        <taxon>Eukaryota</taxon>
        <taxon>Metamonada</taxon>
        <taxon>Preaxostyla</taxon>
        <taxon>Oxymonadida</taxon>
        <taxon>Blattamonas</taxon>
    </lineage>
</organism>
<feature type="domain" description="DNA endonuclease activator Ctp1 C-terminal" evidence="5">
    <location>
        <begin position="153"/>
        <end position="181"/>
    </location>
</feature>
<dbReference type="InterPro" id="IPR013882">
    <property type="entry name" value="Ctp1_C"/>
</dbReference>
<reference evidence="6 7" key="1">
    <citation type="journal article" date="2022" name="bioRxiv">
        <title>Genomics of Preaxostyla Flagellates Illuminates Evolutionary Transitions and the Path Towards Mitochondrial Loss.</title>
        <authorList>
            <person name="Novak L.V.F."/>
            <person name="Treitli S.C."/>
            <person name="Pyrih J."/>
            <person name="Halakuc P."/>
            <person name="Pipaliya S.V."/>
            <person name="Vacek V."/>
            <person name="Brzon O."/>
            <person name="Soukal P."/>
            <person name="Eme L."/>
            <person name="Dacks J.B."/>
            <person name="Karnkowska A."/>
            <person name="Elias M."/>
            <person name="Hampl V."/>
        </authorList>
    </citation>
    <scope>NUCLEOTIDE SEQUENCE [LARGE SCALE GENOMIC DNA]</scope>
    <source>
        <strain evidence="6">NAU3</strain>
        <tissue evidence="6">Gut</tissue>
    </source>
</reference>
<dbReference type="PANTHER" id="PTHR15107">
    <property type="entry name" value="RETINOBLASTOMA BINDING PROTEIN 8"/>
    <property type="match status" value="1"/>
</dbReference>
<evidence type="ECO:0000256" key="4">
    <source>
        <dbReference type="SAM" id="MobiDB-lite"/>
    </source>
</evidence>
<evidence type="ECO:0000256" key="3">
    <source>
        <dbReference type="ARBA" id="ARBA00023242"/>
    </source>
</evidence>
<protein>
    <recommendedName>
        <fullName evidence="5">DNA endonuclease activator Ctp1 C-terminal domain-containing protein</fullName>
    </recommendedName>
</protein>
<dbReference type="Proteomes" id="UP001281761">
    <property type="component" value="Unassembled WGS sequence"/>
</dbReference>
<feature type="region of interest" description="Disordered" evidence="4">
    <location>
        <begin position="1"/>
        <end position="20"/>
    </location>
</feature>
<name>A0ABQ9YLD2_9EUKA</name>
<accession>A0ABQ9YLD2</accession>
<feature type="region of interest" description="Disordered" evidence="4">
    <location>
        <begin position="160"/>
        <end position="218"/>
    </location>
</feature>
<keyword evidence="7" id="KW-1185">Reference proteome</keyword>
<feature type="compositionally biased region" description="Basic and acidic residues" evidence="4">
    <location>
        <begin position="202"/>
        <end position="218"/>
    </location>
</feature>
<keyword evidence="2" id="KW-0227">DNA damage</keyword>
<evidence type="ECO:0000259" key="5">
    <source>
        <dbReference type="Pfam" id="PF08573"/>
    </source>
</evidence>
<evidence type="ECO:0000313" key="7">
    <source>
        <dbReference type="Proteomes" id="UP001281761"/>
    </source>
</evidence>
<feature type="compositionally biased region" description="Polar residues" evidence="4">
    <location>
        <begin position="104"/>
        <end position="115"/>
    </location>
</feature>
<feature type="compositionally biased region" description="Acidic residues" evidence="4">
    <location>
        <begin position="186"/>
        <end position="201"/>
    </location>
</feature>
<dbReference type="EMBL" id="JARBJD010000002">
    <property type="protein sequence ID" value="KAK2964552.1"/>
    <property type="molecule type" value="Genomic_DNA"/>
</dbReference>
<evidence type="ECO:0000256" key="2">
    <source>
        <dbReference type="ARBA" id="ARBA00022763"/>
    </source>
</evidence>
<comment type="subcellular location">
    <subcellularLocation>
        <location evidence="1">Nucleus</location>
    </subcellularLocation>
</comment>
<gene>
    <name evidence="6" type="ORF">BLNAU_468</name>
</gene>
<sequence>MFDLFPQVEKSPNSQNLMTDSKTFDAVSSPSLFPPEQKKSTNHFPIPSSTRVLSLQRQNGQFLLSPPVPILSPPSTRLLSEHSVSPPPVFSPHNPHHPAHHFQNVHSDQPPQTKPKSVKFVTSERRKFHRENMKGHVCEKCGNFAAICEQLGVHQHHTDFSRHRHHHTPPATPDAYWDLSLGDSEGIQEENSAEEIESDVDGEWRESDEGEKREKVDP</sequence>
<feature type="compositionally biased region" description="Polar residues" evidence="4">
    <location>
        <begin position="10"/>
        <end position="20"/>
    </location>
</feature>
<dbReference type="InterPro" id="IPR033316">
    <property type="entry name" value="RBBP8-like"/>
</dbReference>
<feature type="region of interest" description="Disordered" evidence="4">
    <location>
        <begin position="74"/>
        <end position="118"/>
    </location>
</feature>